<accession>A0A9D4MVD6</accession>
<feature type="compositionally biased region" description="Polar residues" evidence="7">
    <location>
        <begin position="1558"/>
        <end position="1568"/>
    </location>
</feature>
<sequence>MAENNKIINVLNVFPLTKLSEEWVKGVWDSDFTDVSGIDEDVILETEPATVLVYLVELTSCLNHWTKHEEGDGEGLWSVLVENDISLKTLQAYLAYLLIRGQKKHADVGAREVGIQAARAYVTLVQVPGSAAFKVFHPELFEKSIDLVKQLLILGSAGPAKRKRNSITPVKSSQSKRSKQRNNKRNSNASDVMEEGGDDVNDADDDEMAEDLAPQEMARLRKLTHCLLQDMVEFLEKFSIRQSASSGYHAVQVFAPLTRHEPELFDGNFGENIPVSRMSVPALAYKALLLLCTPLHGHVGPLTNATCKCLLPNLLMLLGDKAVQNISKQMISIRDIAINFVGHLLKQCGDRGQASVRTLLQHMCTKVTDRAEYRTKVAQAVVLVSQQLPAASYGAMVQWFHKLSRHSQINNRGFALEIVSTLLSSPERGASPDVPQELQTYITHKSLLGILLERCSDKAPTVRARAITCFGQCLSSADERVVRTVKDIMTPQFAPRHPNAPQRLIRTPGASIRVPVDSAAHDCTRGSEETIAQQTIEGASRLPEGSEVHEQEQITPMNRVHLTPGFDPNLSDSEGVFSMLRRRARDEKVNVRKAALQAIEAAIRFEMPNCNEQNLKVLRDHCRDPGLSARKQALQCLTDLLVEYPTHPVLQQTWLEGALPLVIDREQTLSDKCMETLEDLILNNVVLIIRSNSPCHQLAWDLLGVIARPHSVDQRRYLQKACAHWSRQGKIKPALISALESHIGSENNAGAWMLLAEIAPAAPKINPSFLLKYWTCHGHDENSSDILERVLTVMKYVAKHLQSSDRENLSSDLKSRLLKFDSPPELISVTVATLSKLCSVQSSESGNVALATEWAKELLTACDSYLSKVILQNDGINSSEDMVVCYLFTLGEVVQLCPGQVPKRVFLLVQSMIAAPCLPLHPPPSEAHTSAHTSAGSDGLSNSQGSTDSHGTQASQGTQFTQGTQLTQFRGSQMSSRIRAFAFITLGKLCLQHEQLAKKVIAALARELEVSTETAIRNNVMMVMCDLCVRYTTTANHYITNISSCLKDRSPLVRKQTLTLITRLLQEDFLKWKGALFYRFISTLLDECEEIAKFGEFCLLHMLIQRHPTMFFQHFMECVFHFNDYRDHAVYNKFSQTEKDRHIFSLKGEQNARFRDKLYKFLLEHMSDDHRFQIQSKLVQEVLGGIVDNILPINADTSELLKDVLAILSCKEIKLSSLKVKPTEEVATDEQEMAAVVIATAKKTIITQVVKKNVMENVVPIVVSLKHLMERQKSPLIKQVLTYLRELVKDYKTEVKEILSADRQLATEIEFDLRKFEEEQEALVRKLAPNVAPSVQGTPRSGGARSPQIHANSPGPNHATQSPLARSPMGTASPSRSPALKATPAPGARKVGSPVLRIAPLRATPMKDAPLSTLALLNSARRAMQAPQTPVVLNQNVEGDSRSAVRPARSQGSTPQMSGKAAASRAISTPSVAMGNITFHGDANMTFMPPSPIVENVDVQHLYDESSAICDKENDSHEENVLLLKSPMAANPRPRVWNVLSPAPQKSGKRVSKEGESVQPTSVLSSQPEENEESDSVVEEEQLQPKAKPLSKIRNKSPAKPSSRPTRKKAPKK</sequence>
<evidence type="ECO:0000256" key="6">
    <source>
        <dbReference type="ARBA" id="ARBA00023306"/>
    </source>
</evidence>
<dbReference type="Pfam" id="PF12717">
    <property type="entry name" value="Cnd1"/>
    <property type="match status" value="1"/>
</dbReference>
<evidence type="ECO:0000256" key="5">
    <source>
        <dbReference type="ARBA" id="ARBA00023242"/>
    </source>
</evidence>
<dbReference type="GO" id="GO:0051301">
    <property type="term" value="P:cell division"/>
    <property type="evidence" value="ECO:0007669"/>
    <property type="project" value="UniProtKB-KW"/>
</dbReference>
<organism evidence="9 10">
    <name type="scientific">Dreissena polymorpha</name>
    <name type="common">Zebra mussel</name>
    <name type="synonym">Mytilus polymorpha</name>
    <dbReference type="NCBI Taxonomy" id="45954"/>
    <lineage>
        <taxon>Eukaryota</taxon>
        <taxon>Metazoa</taxon>
        <taxon>Spiralia</taxon>
        <taxon>Lophotrochozoa</taxon>
        <taxon>Mollusca</taxon>
        <taxon>Bivalvia</taxon>
        <taxon>Autobranchia</taxon>
        <taxon>Heteroconchia</taxon>
        <taxon>Euheterodonta</taxon>
        <taxon>Imparidentia</taxon>
        <taxon>Neoheterodontei</taxon>
        <taxon>Myida</taxon>
        <taxon>Dreissenoidea</taxon>
        <taxon>Dreissenidae</taxon>
        <taxon>Dreissena</taxon>
    </lineage>
</organism>
<dbReference type="InterPro" id="IPR011989">
    <property type="entry name" value="ARM-like"/>
</dbReference>
<dbReference type="EMBL" id="JAIWYP010000001">
    <property type="protein sequence ID" value="KAH3882596.1"/>
    <property type="molecule type" value="Genomic_DNA"/>
</dbReference>
<dbReference type="GO" id="GO:0000779">
    <property type="term" value="C:condensed chromosome, centromeric region"/>
    <property type="evidence" value="ECO:0007669"/>
    <property type="project" value="TreeGrafter"/>
</dbReference>
<evidence type="ECO:0000313" key="10">
    <source>
        <dbReference type="Proteomes" id="UP000828390"/>
    </source>
</evidence>
<evidence type="ECO:0000259" key="8">
    <source>
        <dbReference type="Pfam" id="PF12717"/>
    </source>
</evidence>
<dbReference type="GO" id="GO:0005634">
    <property type="term" value="C:nucleus"/>
    <property type="evidence" value="ECO:0007669"/>
    <property type="project" value="UniProtKB-SubCell"/>
</dbReference>
<dbReference type="PANTHER" id="PTHR14222">
    <property type="entry name" value="CONDENSIN"/>
    <property type="match status" value="1"/>
</dbReference>
<dbReference type="SUPFAM" id="SSF48371">
    <property type="entry name" value="ARM repeat"/>
    <property type="match status" value="1"/>
</dbReference>
<keyword evidence="4" id="KW-0226">DNA condensation</keyword>
<dbReference type="GO" id="GO:0000796">
    <property type="term" value="C:condensin complex"/>
    <property type="evidence" value="ECO:0007669"/>
    <property type="project" value="TreeGrafter"/>
</dbReference>
<comment type="subcellular location">
    <subcellularLocation>
        <location evidence="1">Nucleus</location>
    </subcellularLocation>
</comment>
<feature type="region of interest" description="Disordered" evidence="7">
    <location>
        <begin position="924"/>
        <end position="959"/>
    </location>
</feature>
<dbReference type="GO" id="GO:0007076">
    <property type="term" value="P:mitotic chromosome condensation"/>
    <property type="evidence" value="ECO:0007669"/>
    <property type="project" value="InterPro"/>
</dbReference>
<proteinExistence type="predicted"/>
<dbReference type="PANTHER" id="PTHR14222:SF1">
    <property type="entry name" value="CONDENSIN-2 COMPLEX SUBUNIT D3"/>
    <property type="match status" value="1"/>
</dbReference>
<keyword evidence="10" id="KW-1185">Reference proteome</keyword>
<feature type="region of interest" description="Disordered" evidence="7">
    <location>
        <begin position="1327"/>
        <end position="1391"/>
    </location>
</feature>
<reference evidence="9" key="1">
    <citation type="journal article" date="2019" name="bioRxiv">
        <title>The Genome of the Zebra Mussel, Dreissena polymorpha: A Resource for Invasive Species Research.</title>
        <authorList>
            <person name="McCartney M.A."/>
            <person name="Auch B."/>
            <person name="Kono T."/>
            <person name="Mallez S."/>
            <person name="Zhang Y."/>
            <person name="Obille A."/>
            <person name="Becker A."/>
            <person name="Abrahante J.E."/>
            <person name="Garbe J."/>
            <person name="Badalamenti J.P."/>
            <person name="Herman A."/>
            <person name="Mangelson H."/>
            <person name="Liachko I."/>
            <person name="Sullivan S."/>
            <person name="Sone E.D."/>
            <person name="Koren S."/>
            <person name="Silverstein K.A.T."/>
            <person name="Beckman K.B."/>
            <person name="Gohl D.M."/>
        </authorList>
    </citation>
    <scope>NUCLEOTIDE SEQUENCE</scope>
    <source>
        <strain evidence="9">Duluth1</strain>
        <tissue evidence="9">Whole animal</tissue>
    </source>
</reference>
<protein>
    <recommendedName>
        <fullName evidence="8">Condensin complex subunit 1 C-terminal domain-containing protein</fullName>
    </recommendedName>
</protein>
<dbReference type="InterPro" id="IPR026971">
    <property type="entry name" value="CND1/NCAPD3"/>
</dbReference>
<dbReference type="GO" id="GO:0010032">
    <property type="term" value="P:meiotic chromosome condensation"/>
    <property type="evidence" value="ECO:0007669"/>
    <property type="project" value="TreeGrafter"/>
</dbReference>
<evidence type="ECO:0000256" key="3">
    <source>
        <dbReference type="ARBA" id="ARBA00022776"/>
    </source>
</evidence>
<feature type="compositionally biased region" description="Acidic residues" evidence="7">
    <location>
        <begin position="192"/>
        <end position="205"/>
    </location>
</feature>
<reference evidence="9" key="2">
    <citation type="submission" date="2020-11" db="EMBL/GenBank/DDBJ databases">
        <authorList>
            <person name="McCartney M.A."/>
            <person name="Auch B."/>
            <person name="Kono T."/>
            <person name="Mallez S."/>
            <person name="Becker A."/>
            <person name="Gohl D.M."/>
            <person name="Silverstein K.A.T."/>
            <person name="Koren S."/>
            <person name="Bechman K.B."/>
            <person name="Herman A."/>
            <person name="Abrahante J.E."/>
            <person name="Garbe J."/>
        </authorList>
    </citation>
    <scope>NUCLEOTIDE SEQUENCE</scope>
    <source>
        <strain evidence="9">Duluth1</strain>
        <tissue evidence="9">Whole animal</tissue>
    </source>
</reference>
<feature type="region of interest" description="Disordered" evidence="7">
    <location>
        <begin position="1439"/>
        <end position="1460"/>
    </location>
</feature>
<name>A0A9D4MVD6_DREPO</name>
<keyword evidence="5" id="KW-0539">Nucleus</keyword>
<keyword evidence="6" id="KW-0131">Cell cycle</keyword>
<feature type="compositionally biased region" description="Polar residues" evidence="7">
    <location>
        <begin position="1349"/>
        <end position="1376"/>
    </location>
</feature>
<evidence type="ECO:0000256" key="4">
    <source>
        <dbReference type="ARBA" id="ARBA00023067"/>
    </source>
</evidence>
<feature type="compositionally biased region" description="Polar residues" evidence="7">
    <location>
        <begin position="927"/>
        <end position="950"/>
    </location>
</feature>
<gene>
    <name evidence="9" type="ORF">DPMN_006538</name>
</gene>
<keyword evidence="3" id="KW-0498">Mitosis</keyword>
<dbReference type="GO" id="GO:0042393">
    <property type="term" value="F:histone binding"/>
    <property type="evidence" value="ECO:0007669"/>
    <property type="project" value="TreeGrafter"/>
</dbReference>
<keyword evidence="2" id="KW-0132">Cell division</keyword>
<feature type="compositionally biased region" description="Acidic residues" evidence="7">
    <location>
        <begin position="1569"/>
        <end position="1582"/>
    </location>
</feature>
<feature type="region of interest" description="Disordered" evidence="7">
    <location>
        <begin position="161"/>
        <end position="205"/>
    </location>
</feature>
<dbReference type="Pfam" id="PF12765">
    <property type="entry name" value="Cohesin_HEAT"/>
    <property type="match status" value="1"/>
</dbReference>
<dbReference type="Proteomes" id="UP000828390">
    <property type="component" value="Unassembled WGS sequence"/>
</dbReference>
<evidence type="ECO:0000256" key="7">
    <source>
        <dbReference type="SAM" id="MobiDB-lite"/>
    </source>
</evidence>
<evidence type="ECO:0000256" key="2">
    <source>
        <dbReference type="ARBA" id="ARBA00022618"/>
    </source>
</evidence>
<feature type="region of interest" description="Disordered" evidence="7">
    <location>
        <begin position="1534"/>
        <end position="1613"/>
    </location>
</feature>
<dbReference type="InterPro" id="IPR026003">
    <property type="entry name" value="Cohesin_HEAT"/>
</dbReference>
<evidence type="ECO:0000256" key="1">
    <source>
        <dbReference type="ARBA" id="ARBA00004123"/>
    </source>
</evidence>
<dbReference type="OrthoDB" id="10263978at2759"/>
<comment type="caution">
    <text evidence="9">The sequence shown here is derived from an EMBL/GenBank/DDBJ whole genome shotgun (WGS) entry which is preliminary data.</text>
</comment>
<dbReference type="InterPro" id="IPR032682">
    <property type="entry name" value="Cnd1_C"/>
</dbReference>
<evidence type="ECO:0000313" key="9">
    <source>
        <dbReference type="EMBL" id="KAH3882596.1"/>
    </source>
</evidence>
<dbReference type="InterPro" id="IPR016024">
    <property type="entry name" value="ARM-type_fold"/>
</dbReference>
<feature type="compositionally biased region" description="Basic residues" evidence="7">
    <location>
        <begin position="174"/>
        <end position="184"/>
    </location>
</feature>
<feature type="domain" description="Condensin complex subunit 1 C-terminal" evidence="8">
    <location>
        <begin position="1016"/>
        <end position="1181"/>
    </location>
</feature>
<dbReference type="Gene3D" id="1.25.10.10">
    <property type="entry name" value="Leucine-rich Repeat Variant"/>
    <property type="match status" value="2"/>
</dbReference>